<evidence type="ECO:0000259" key="3">
    <source>
        <dbReference type="Pfam" id="PF06863"/>
    </source>
</evidence>
<dbReference type="InterPro" id="IPR037050">
    <property type="entry name" value="DUF1254_sf"/>
</dbReference>
<protein>
    <submittedName>
        <fullName evidence="4">DUF1254 domain-containing protein</fullName>
    </submittedName>
</protein>
<dbReference type="Pfam" id="PF06863">
    <property type="entry name" value="DUF1254"/>
    <property type="match status" value="1"/>
</dbReference>
<dbReference type="InterPro" id="IPR010679">
    <property type="entry name" value="DUF1254"/>
</dbReference>
<dbReference type="PANTHER" id="PTHR36509:SF3">
    <property type="entry name" value="SIGNAL PEPTIDE PROTEIN"/>
    <property type="match status" value="1"/>
</dbReference>
<dbReference type="PANTHER" id="PTHR36509">
    <property type="entry name" value="BLL3101 PROTEIN"/>
    <property type="match status" value="1"/>
</dbReference>
<dbReference type="SUPFAM" id="SSF160935">
    <property type="entry name" value="VPA0735-like"/>
    <property type="match status" value="1"/>
</dbReference>
<dbReference type="Gene3D" id="1.10.3360.10">
    <property type="entry name" value="VPA0735-like domain"/>
    <property type="match status" value="1"/>
</dbReference>
<dbReference type="EMBL" id="CP102845">
    <property type="protein sequence ID" value="UVF21622.1"/>
    <property type="molecule type" value="Genomic_DNA"/>
</dbReference>
<sequence length="469" mass="52104">MKRALLATLTFLALAAPASAQGFSPQELEQRAVERRAVEAAIWGMPAVNYDLMLQEMLTKTPGKVNQVVYWGRPPDWRNQTLTPNPDTLYFMAFFDTREGPIVIDVPPANGGSLNGNIVTAWQMPLEDAGLLGVDKGAGAKFAVLPPGYSGPTPEGFVALRSDTYSGYGLLRVNLPSQSIADVANSIEYGRRIKVYPLSQAANPPPTVFTDAKDILFDSTIRFDSTFFDHLNRVVQSEPWIARDKAMIDQLRALGIEKGKPFKPSPEMRIMLDAAAVEAKAYLEAKYEAGWPSFYEQTYWRPAAIPELARALSANFAESDAYPTDARGMIYTLGYVGIKRLGTGQFYLLTIKDKNGEPFDGAQTYKLTVPPNAPVDQYWSVTVYDRQTHGLVRNMDRGSRASNAAEVRKNTDGSVDVYFGPRAPAGKETNWVPTDPNRDFELMFRAYAPKKEFFDKAWKLPDVEKVAIQ</sequence>
<dbReference type="Pfam" id="PF06742">
    <property type="entry name" value="DUF1214"/>
    <property type="match status" value="1"/>
</dbReference>
<name>A0ABY5S0P5_9HYPH</name>
<keyword evidence="1" id="KW-0732">Signal</keyword>
<dbReference type="Gene3D" id="2.60.120.600">
    <property type="entry name" value="Domain of unknown function DUF1214, C-terminal domain"/>
    <property type="match status" value="1"/>
</dbReference>
<dbReference type="Gene3D" id="2.60.40.1610">
    <property type="entry name" value="Domain of unknown function DUF1254"/>
    <property type="match status" value="1"/>
</dbReference>
<feature type="domain" description="DUF1214" evidence="2">
    <location>
        <begin position="345"/>
        <end position="451"/>
    </location>
</feature>
<dbReference type="Proteomes" id="UP001017257">
    <property type="component" value="Chromosome"/>
</dbReference>
<dbReference type="RefSeq" id="WP_173947323.1">
    <property type="nucleotide sequence ID" value="NZ_CP102845.1"/>
</dbReference>
<evidence type="ECO:0000256" key="1">
    <source>
        <dbReference type="SAM" id="SignalP"/>
    </source>
</evidence>
<evidence type="ECO:0000313" key="4">
    <source>
        <dbReference type="EMBL" id="UVF21622.1"/>
    </source>
</evidence>
<dbReference type="InterPro" id="IPR037049">
    <property type="entry name" value="DUF1214_C_sf"/>
</dbReference>
<reference evidence="4" key="1">
    <citation type="submission" date="2022-08" db="EMBL/GenBank/DDBJ databases">
        <title>Microvirga terrae sp. nov., isolated from soil.</title>
        <authorList>
            <person name="Kim K.H."/>
            <person name="Seo Y.L."/>
            <person name="Kim J.M."/>
            <person name="Lee J.K."/>
            <person name="Han D.M."/>
            <person name="Jeon C.O."/>
        </authorList>
    </citation>
    <scope>NUCLEOTIDE SEQUENCE</scope>
    <source>
        <strain evidence="4">R24</strain>
    </source>
</reference>
<dbReference type="InterPro" id="IPR010621">
    <property type="entry name" value="DUF1214"/>
</dbReference>
<gene>
    <name evidence="4" type="ORF">HPT29_011100</name>
</gene>
<feature type="chain" id="PRO_5046014988" evidence="1">
    <location>
        <begin position="21"/>
        <end position="469"/>
    </location>
</feature>
<proteinExistence type="predicted"/>
<accession>A0ABY5S0P5</accession>
<organism evidence="4 5">
    <name type="scientific">Microvirga terrae</name>
    <dbReference type="NCBI Taxonomy" id="2740529"/>
    <lineage>
        <taxon>Bacteria</taxon>
        <taxon>Pseudomonadati</taxon>
        <taxon>Pseudomonadota</taxon>
        <taxon>Alphaproteobacteria</taxon>
        <taxon>Hyphomicrobiales</taxon>
        <taxon>Methylobacteriaceae</taxon>
        <taxon>Microvirga</taxon>
    </lineage>
</organism>
<evidence type="ECO:0000313" key="5">
    <source>
        <dbReference type="Proteomes" id="UP001017257"/>
    </source>
</evidence>
<keyword evidence="5" id="KW-1185">Reference proteome</keyword>
<feature type="domain" description="DUF1254" evidence="3">
    <location>
        <begin position="65"/>
        <end position="196"/>
    </location>
</feature>
<feature type="signal peptide" evidence="1">
    <location>
        <begin position="1"/>
        <end position="20"/>
    </location>
</feature>
<evidence type="ECO:0000259" key="2">
    <source>
        <dbReference type="Pfam" id="PF06742"/>
    </source>
</evidence>